<comment type="similarity">
    <text evidence="1">Belongs to the 'GDXG' lipolytic enzyme family.</text>
</comment>
<dbReference type="OrthoDB" id="408631at2759"/>
<evidence type="ECO:0000313" key="6">
    <source>
        <dbReference type="Proteomes" id="UP000193498"/>
    </source>
</evidence>
<gene>
    <name evidence="5" type="ORF">K493DRAFT_319004</name>
</gene>
<dbReference type="Pfam" id="PF07859">
    <property type="entry name" value="Abhydrolase_3"/>
    <property type="match status" value="1"/>
</dbReference>
<dbReference type="InterPro" id="IPR050300">
    <property type="entry name" value="GDXG_lipolytic_enzyme"/>
</dbReference>
<dbReference type="Gene3D" id="3.40.50.1820">
    <property type="entry name" value="alpha/beta hydrolase"/>
    <property type="match status" value="1"/>
</dbReference>
<sequence>MHVPTQLEWLAEVKKRHALTGCIFSLEYGLAPECIFPKPIYQMKEAYEYLINSLNISPSKIILAGDSAGGNIAISSAVRIREAGLPMPAGMILISPWVDLDSDSESGLQNRDFDILTIESLANWAHLYMGKKPLVSGSPLFADLAGLPPMLIFAGGKELIMDDILEFDRMVTRCGIYADFVILSDMVHCWPLFKEFTGDKLHQMATDMIAKFVNSSLSKVF</sequence>
<dbReference type="GO" id="GO:0016787">
    <property type="term" value="F:hydrolase activity"/>
    <property type="evidence" value="ECO:0007669"/>
    <property type="project" value="UniProtKB-KW"/>
</dbReference>
<dbReference type="SUPFAM" id="SSF53474">
    <property type="entry name" value="alpha/beta-Hydrolases"/>
    <property type="match status" value="1"/>
</dbReference>
<evidence type="ECO:0000256" key="1">
    <source>
        <dbReference type="ARBA" id="ARBA00010515"/>
    </source>
</evidence>
<evidence type="ECO:0000256" key="3">
    <source>
        <dbReference type="PROSITE-ProRule" id="PRU10038"/>
    </source>
</evidence>
<evidence type="ECO:0000259" key="4">
    <source>
        <dbReference type="Pfam" id="PF07859"/>
    </source>
</evidence>
<dbReference type="EMBL" id="MCFE01000479">
    <property type="protein sequence ID" value="ORX89064.1"/>
    <property type="molecule type" value="Genomic_DNA"/>
</dbReference>
<dbReference type="InParanoid" id="A0A1Y1XUV5"/>
<dbReference type="InterPro" id="IPR033140">
    <property type="entry name" value="Lipase_GDXG_put_SER_AS"/>
</dbReference>
<proteinExistence type="inferred from homology"/>
<evidence type="ECO:0000313" key="5">
    <source>
        <dbReference type="EMBL" id="ORX89064.1"/>
    </source>
</evidence>
<feature type="active site" evidence="3">
    <location>
        <position position="67"/>
    </location>
</feature>
<dbReference type="STRING" id="1314790.A0A1Y1XUV5"/>
<evidence type="ECO:0000256" key="2">
    <source>
        <dbReference type="ARBA" id="ARBA00022801"/>
    </source>
</evidence>
<protein>
    <submittedName>
        <fullName evidence="5">Alpha/beta-hydrolase</fullName>
    </submittedName>
</protein>
<dbReference type="InterPro" id="IPR029058">
    <property type="entry name" value="AB_hydrolase_fold"/>
</dbReference>
<reference evidence="5 6" key="1">
    <citation type="submission" date="2016-07" db="EMBL/GenBank/DDBJ databases">
        <title>Pervasive Adenine N6-methylation of Active Genes in Fungi.</title>
        <authorList>
            <consortium name="DOE Joint Genome Institute"/>
            <person name="Mondo S.J."/>
            <person name="Dannebaum R.O."/>
            <person name="Kuo R.C."/>
            <person name="Labutti K."/>
            <person name="Haridas S."/>
            <person name="Kuo A."/>
            <person name="Salamov A."/>
            <person name="Ahrendt S.R."/>
            <person name="Lipzen A."/>
            <person name="Sullivan W."/>
            <person name="Andreopoulos W.B."/>
            <person name="Clum A."/>
            <person name="Lindquist E."/>
            <person name="Daum C."/>
            <person name="Ramamoorthy G.K."/>
            <person name="Gryganskyi A."/>
            <person name="Culley D."/>
            <person name="Magnuson J.K."/>
            <person name="James T.Y."/>
            <person name="O'Malley M.A."/>
            <person name="Stajich J.E."/>
            <person name="Spatafora J.W."/>
            <person name="Visel A."/>
            <person name="Grigoriev I.V."/>
        </authorList>
    </citation>
    <scope>NUCLEOTIDE SEQUENCE [LARGE SCALE GENOMIC DNA]</scope>
    <source>
        <strain evidence="5 6">CBS 931.73</strain>
    </source>
</reference>
<dbReference type="Proteomes" id="UP000193498">
    <property type="component" value="Unassembled WGS sequence"/>
</dbReference>
<accession>A0A1Y1XUV5</accession>
<comment type="caution">
    <text evidence="5">The sequence shown here is derived from an EMBL/GenBank/DDBJ whole genome shotgun (WGS) entry which is preliminary data.</text>
</comment>
<feature type="domain" description="Alpha/beta hydrolase fold-3" evidence="4">
    <location>
        <begin position="22"/>
        <end position="190"/>
    </location>
</feature>
<dbReference type="PROSITE" id="PS01174">
    <property type="entry name" value="LIPASE_GDXG_SER"/>
    <property type="match status" value="1"/>
</dbReference>
<keyword evidence="2 5" id="KW-0378">Hydrolase</keyword>
<keyword evidence="6" id="KW-1185">Reference proteome</keyword>
<organism evidence="5 6">
    <name type="scientific">Basidiobolus meristosporus CBS 931.73</name>
    <dbReference type="NCBI Taxonomy" id="1314790"/>
    <lineage>
        <taxon>Eukaryota</taxon>
        <taxon>Fungi</taxon>
        <taxon>Fungi incertae sedis</taxon>
        <taxon>Zoopagomycota</taxon>
        <taxon>Entomophthoromycotina</taxon>
        <taxon>Basidiobolomycetes</taxon>
        <taxon>Basidiobolales</taxon>
        <taxon>Basidiobolaceae</taxon>
        <taxon>Basidiobolus</taxon>
    </lineage>
</organism>
<dbReference type="PANTHER" id="PTHR48081">
    <property type="entry name" value="AB HYDROLASE SUPERFAMILY PROTEIN C4A8.06C"/>
    <property type="match status" value="1"/>
</dbReference>
<dbReference type="PANTHER" id="PTHR48081:SF8">
    <property type="entry name" value="ALPHA_BETA HYDROLASE FOLD-3 DOMAIN-CONTAINING PROTEIN-RELATED"/>
    <property type="match status" value="1"/>
</dbReference>
<name>A0A1Y1XUV5_9FUNG</name>
<dbReference type="AlphaFoldDB" id="A0A1Y1XUV5"/>
<dbReference type="InterPro" id="IPR013094">
    <property type="entry name" value="AB_hydrolase_3"/>
</dbReference>